<sequence>MSTSTYSNLRVLFEARNFLFHFFFGFELRFTTVASAPRKWELPYSLSLSSFFASCFGTPVCAIQPRSYFQPFISTCPTVTNVTTAFCASQATARLISFSTLLPCLSSFTGYLL</sequence>
<organism evidence="1">
    <name type="scientific">Leishmania guyanensis</name>
    <dbReference type="NCBI Taxonomy" id="5670"/>
    <lineage>
        <taxon>Eukaryota</taxon>
        <taxon>Discoba</taxon>
        <taxon>Euglenozoa</taxon>
        <taxon>Kinetoplastea</taxon>
        <taxon>Metakinetoplastina</taxon>
        <taxon>Trypanosomatida</taxon>
        <taxon>Trypanosomatidae</taxon>
        <taxon>Leishmaniinae</taxon>
        <taxon>Leishmania</taxon>
        <taxon>Leishmania guyanensis species complex</taxon>
    </lineage>
</organism>
<dbReference type="EMBL" id="CALQ01001826">
    <property type="protein sequence ID" value="CCM19495.1"/>
    <property type="molecule type" value="Genomic_DNA"/>
</dbReference>
<proteinExistence type="predicted"/>
<protein>
    <submittedName>
        <fullName evidence="1">Uncharacterized protein</fullName>
    </submittedName>
</protein>
<reference evidence="1" key="1">
    <citation type="submission" date="2012-08" db="EMBL/GenBank/DDBJ databases">
        <title>Comparative genomics of metastatic and non-metastatic Leishmania guyanensis provides insights into polygenic factors involved in Leishmania RNA virus infection.</title>
        <authorList>
            <person name="Smith D."/>
            <person name="Hertz-Fowler C."/>
            <person name="Martin R."/>
            <person name="Dickens N."/>
            <person name="Fasel N."/>
            <person name="Falquet L."/>
            <person name="Beverley S."/>
            <person name="Zangger H."/>
            <person name="Calderon-Copete S."/>
            <person name="Mottram J."/>
            <person name="Xenarios I."/>
        </authorList>
    </citation>
    <scope>NUCLEOTIDE SEQUENCE</scope>
    <source>
        <strain evidence="1">MHOM/BR/75/M4147/SSU:IR2SAT-LUC</strain>
    </source>
</reference>
<name>A0A1E1J798_LEIGU</name>
<accession>A0A1E1J798</accession>
<dbReference type="AlphaFoldDB" id="A0A1E1J798"/>
<evidence type="ECO:0000313" key="1">
    <source>
        <dbReference type="EMBL" id="CCM19495.1"/>
    </source>
</evidence>
<gene>
    <name evidence="1" type="primary">LgM4147LRVhigh.35.02240.00310</name>
    <name evidence="1" type="ORF">BN36_3569770</name>
</gene>